<organism evidence="1 2">
    <name type="scientific">Pseudotamlana agarivorans</name>
    <dbReference type="NCBI Taxonomy" id="481183"/>
    <lineage>
        <taxon>Bacteria</taxon>
        <taxon>Pseudomonadati</taxon>
        <taxon>Bacteroidota</taxon>
        <taxon>Flavobacteriia</taxon>
        <taxon>Flavobacteriales</taxon>
        <taxon>Flavobacteriaceae</taxon>
        <taxon>Pseudotamlana</taxon>
    </lineage>
</organism>
<keyword evidence="2" id="KW-1185">Reference proteome</keyword>
<evidence type="ECO:0000313" key="1">
    <source>
        <dbReference type="EMBL" id="MBU2949837.1"/>
    </source>
</evidence>
<dbReference type="Proteomes" id="UP001647509">
    <property type="component" value="Unassembled WGS sequence"/>
</dbReference>
<proteinExistence type="predicted"/>
<comment type="caution">
    <text evidence="1">The sequence shown here is derived from an EMBL/GenBank/DDBJ whole genome shotgun (WGS) entry which is preliminary data.</text>
</comment>
<dbReference type="EMBL" id="JAHKPD010000008">
    <property type="protein sequence ID" value="MBU2949837.1"/>
    <property type="molecule type" value="Genomic_DNA"/>
</dbReference>
<sequence length="791" mass="86020">MKKTTLLSLCLIIFNLGFSQTTLTEGDIAITGVISVNPDQFSFVLLTDVLSGTAIHFTDKNWLPTGGKFSTIGEGTVTWTATTDLPCGTAISIADTGHITTNTFSATVGNAIESELGFALNETSGDEISAFQGSEQTPTFLYAIHFGNTLGWADTDANVTANRSGVPAGLTNGVNAMNMGNFENGSYNCTTTNNKSLILADVIQTTNWTRTNGTITLTACTYTCTTPTPCVTSVVYDHSGWSGTPDLTTEVQILADYNTSLGSFKACKLTVGAGTSFTVENNTFVEIENDVIVNGNIIVETQANFVQNNKNGTFIVNTPGVSQVNKVTPIKNEWYHYTYWSSPVNAEIIDHAFPDVDNDKTYLFKAENFIDTNGDDIDDDGNDWQIVSGDHSMTPGTGYACMSSKILTYPSTHEVTFEGAFNTGDILASISKNSSNTGIPWNFIGNPYPSAIDFVAFQQANATVIDGAAYFWSHTTAHHDSHAGNEQSNFHQNDYATFTIGSGGAAGASGIIPNKYIPSGQGFFIPGLTNGTVTFTNAMRMADASSNAQFLKNLENKKIANELENKLWLNLTTNQGIFSQILIAYVEGATSYDDGLSYDATRIVNQDFSAFLYSSIDTNNKKYVIQGKSVNGIHENEIIKLGYSTNVDASTIYKLELDHFQGDFLSKNKVYLKDHLLNTIHNLSDAAYTFTSEIGEFNERFEVVFDKTLSATQIDSERTVQIMALDNNTIQFISSQYAINSIDIFNILGQNLYHLQGGGKSKTYKLPKLSSIFIAQIELDSGEVITKKGKR</sequence>
<accession>A0ACC5U694</accession>
<reference evidence="1" key="1">
    <citation type="submission" date="2021-05" db="EMBL/GenBank/DDBJ databases">
        <title>Draft genomes of bacteria isolated from model marine particles.</title>
        <authorList>
            <person name="Datta M.S."/>
            <person name="Schwartzman J.A."/>
            <person name="Enke T.N."/>
            <person name="Saavedra J."/>
            <person name="Cermak N."/>
            <person name="Cordero O.X."/>
        </authorList>
    </citation>
    <scope>NUCLEOTIDE SEQUENCE</scope>
    <source>
        <strain evidence="1">I2M19</strain>
    </source>
</reference>
<name>A0ACC5U694_9FLAO</name>
<protein>
    <submittedName>
        <fullName evidence="1">Uncharacterized protein</fullName>
    </submittedName>
</protein>
<gene>
    <name evidence="1" type="ORF">KO493_03900</name>
</gene>
<evidence type="ECO:0000313" key="2">
    <source>
        <dbReference type="Proteomes" id="UP001647509"/>
    </source>
</evidence>